<feature type="coiled-coil region" evidence="4">
    <location>
        <begin position="242"/>
        <end position="307"/>
    </location>
</feature>
<name>A0A8J5ZY09_GALPY</name>
<evidence type="ECO:0000256" key="3">
    <source>
        <dbReference type="ARBA" id="ARBA00023134"/>
    </source>
</evidence>
<evidence type="ECO:0000256" key="1">
    <source>
        <dbReference type="ARBA" id="ARBA00008535"/>
    </source>
</evidence>
<dbReference type="OrthoDB" id="9663051at2759"/>
<dbReference type="CDD" id="cd01852">
    <property type="entry name" value="AIG1"/>
    <property type="match status" value="1"/>
</dbReference>
<keyword evidence="2" id="KW-0547">Nucleotide-binding</keyword>
<dbReference type="Proteomes" id="UP000700334">
    <property type="component" value="Unassembled WGS sequence"/>
</dbReference>
<dbReference type="InterPro" id="IPR006703">
    <property type="entry name" value="G_AIG1"/>
</dbReference>
<dbReference type="PANTHER" id="PTHR10903">
    <property type="entry name" value="GTPASE, IMAP FAMILY MEMBER-RELATED"/>
    <property type="match status" value="1"/>
</dbReference>
<comment type="similarity">
    <text evidence="1">Belongs to the TRAFAC class TrmE-Era-EngA-EngB-Septin-like GTPase superfamily. AIG1/Toc34/Toc159-like paraseptin GTPase family. IAN subfamily.</text>
</comment>
<evidence type="ECO:0000259" key="5">
    <source>
        <dbReference type="PROSITE" id="PS51720"/>
    </source>
</evidence>
<evidence type="ECO:0000313" key="7">
    <source>
        <dbReference type="Proteomes" id="UP000700334"/>
    </source>
</evidence>
<dbReference type="EMBL" id="JAGFMF010011959">
    <property type="protein sequence ID" value="KAG8508962.1"/>
    <property type="molecule type" value="Genomic_DNA"/>
</dbReference>
<keyword evidence="3" id="KW-0342">GTP-binding</keyword>
<dbReference type="Gene3D" id="3.40.50.300">
    <property type="entry name" value="P-loop containing nucleotide triphosphate hydrolases"/>
    <property type="match status" value="1"/>
</dbReference>
<feature type="domain" description="AIG1-type G" evidence="5">
    <location>
        <begin position="44"/>
        <end position="246"/>
    </location>
</feature>
<protein>
    <submittedName>
        <fullName evidence="6">GTPase IMAP family member 7</fullName>
    </submittedName>
</protein>
<keyword evidence="7" id="KW-1185">Reference proteome</keyword>
<keyword evidence="4" id="KW-0175">Coiled coil</keyword>
<gene>
    <name evidence="6" type="ORF">J0S82_003353</name>
</gene>
<comment type="caution">
    <text evidence="6">The sequence shown here is derived from an EMBL/GenBank/DDBJ whole genome shotgun (WGS) entry which is preliminary data.</text>
</comment>
<proteinExistence type="inferred from homology"/>
<dbReference type="GO" id="GO:0005525">
    <property type="term" value="F:GTP binding"/>
    <property type="evidence" value="ECO:0007669"/>
    <property type="project" value="UniProtKB-KW"/>
</dbReference>
<evidence type="ECO:0000256" key="4">
    <source>
        <dbReference type="SAM" id="Coils"/>
    </source>
</evidence>
<dbReference type="InterPro" id="IPR045058">
    <property type="entry name" value="GIMA/IAN/Toc"/>
</dbReference>
<reference evidence="6" key="1">
    <citation type="journal article" date="2021" name="Evol. Appl.">
        <title>The genome of the Pyrenean desman and the effects of bottlenecks and inbreeding on the genomic landscape of an endangered species.</title>
        <authorList>
            <person name="Escoda L."/>
            <person name="Castresana J."/>
        </authorList>
    </citation>
    <scope>NUCLEOTIDE SEQUENCE</scope>
    <source>
        <strain evidence="6">IBE-C5619</strain>
    </source>
</reference>
<evidence type="ECO:0000313" key="6">
    <source>
        <dbReference type="EMBL" id="KAG8508962.1"/>
    </source>
</evidence>
<evidence type="ECO:0000256" key="2">
    <source>
        <dbReference type="ARBA" id="ARBA00022741"/>
    </source>
</evidence>
<dbReference type="FunFam" id="3.40.50.300:FF:000366">
    <property type="entry name" value="GTPase, IMAP family member 2"/>
    <property type="match status" value="1"/>
</dbReference>
<dbReference type="SUPFAM" id="SSF52540">
    <property type="entry name" value="P-loop containing nucleoside triphosphate hydrolases"/>
    <property type="match status" value="1"/>
</dbReference>
<organism evidence="6 7">
    <name type="scientific">Galemys pyrenaicus</name>
    <name type="common">Iberian desman</name>
    <name type="synonym">Pyrenean desman</name>
    <dbReference type="NCBI Taxonomy" id="202257"/>
    <lineage>
        <taxon>Eukaryota</taxon>
        <taxon>Metazoa</taxon>
        <taxon>Chordata</taxon>
        <taxon>Craniata</taxon>
        <taxon>Vertebrata</taxon>
        <taxon>Euteleostomi</taxon>
        <taxon>Mammalia</taxon>
        <taxon>Eutheria</taxon>
        <taxon>Laurasiatheria</taxon>
        <taxon>Eulipotyphla</taxon>
        <taxon>Talpidae</taxon>
        <taxon>Galemys</taxon>
    </lineage>
</organism>
<dbReference type="InterPro" id="IPR027417">
    <property type="entry name" value="P-loop_NTPase"/>
</dbReference>
<dbReference type="PANTHER" id="PTHR10903:SF170">
    <property type="entry name" value="GTPASE IMAP FAMILY MEMBER 7"/>
    <property type="match status" value="1"/>
</dbReference>
<dbReference type="Pfam" id="PF04548">
    <property type="entry name" value="AIG1"/>
    <property type="match status" value="1"/>
</dbReference>
<dbReference type="AlphaFoldDB" id="A0A8J5ZY09"/>
<accession>A0A8J5ZY09</accession>
<dbReference type="PROSITE" id="PS51720">
    <property type="entry name" value="G_AIG1"/>
    <property type="match status" value="1"/>
</dbReference>
<sequence>MRHCAGADSPDAHAARVSVPGAEPQTTCCAPETAFCVNMAHSEDNVLRIVLVGKTGSGKSSTANTLLGKKVFDSKISAAAVTEHCQAACREWRERRLLVVDTPGLFDTKKTLDTICREISQCVLASSPGPNAIVMVVQLNHYTEEEQKTVALIKNIFGNSVMKHMIFLFTRKEELGNRSLSDFLAKAHVNLRSIVKEAGNRCRTFNNRAGEAEKEAQVQELVELIEKMVQSNGGAYFSDAIYKDIEKKLKQQAENLKKIYKDQLNNEIKLVEEEDADKQQEERERKIAVLQRQYEEKIKNIEEEARHNMFDDIVILIKKMLSKIWHVFSK</sequence>